<accession>A0ABR2FGK1</accession>
<protein>
    <submittedName>
        <fullName evidence="2">Uncharacterized protein</fullName>
    </submittedName>
</protein>
<dbReference type="EMBL" id="JBBPBM010000006">
    <property type="protein sequence ID" value="KAK8579891.1"/>
    <property type="molecule type" value="Genomic_DNA"/>
</dbReference>
<keyword evidence="1" id="KW-0472">Membrane</keyword>
<evidence type="ECO:0000256" key="1">
    <source>
        <dbReference type="SAM" id="Phobius"/>
    </source>
</evidence>
<reference evidence="2 3" key="1">
    <citation type="journal article" date="2024" name="G3 (Bethesda)">
        <title>Genome assembly of Hibiscus sabdariffa L. provides insights into metabolisms of medicinal natural products.</title>
        <authorList>
            <person name="Kim T."/>
        </authorList>
    </citation>
    <scope>NUCLEOTIDE SEQUENCE [LARGE SCALE GENOMIC DNA]</scope>
    <source>
        <strain evidence="2">TK-2024</strain>
        <tissue evidence="2">Old leaves</tissue>
    </source>
</reference>
<gene>
    <name evidence="2" type="ORF">V6N12_070194</name>
</gene>
<keyword evidence="1" id="KW-1133">Transmembrane helix</keyword>
<sequence>MASVSPGAHFSWSSSLFHASVQRICLFHFHRFGLLLEKIDGRSMKVLPPDSPRLFLRCPYEVEGQSMSLMTATFEDSMRSTESRAFSLLFLGMRCLSSLSIAYGNIMLVILATFDVCVLAIEILPFVVGSRCSPWFRRLCSFVGEVTVISIGSKIL</sequence>
<comment type="caution">
    <text evidence="2">The sequence shown here is derived from an EMBL/GenBank/DDBJ whole genome shotgun (WGS) entry which is preliminary data.</text>
</comment>
<evidence type="ECO:0000313" key="3">
    <source>
        <dbReference type="Proteomes" id="UP001472677"/>
    </source>
</evidence>
<feature type="transmembrane region" description="Helical" evidence="1">
    <location>
        <begin position="109"/>
        <end position="128"/>
    </location>
</feature>
<organism evidence="2 3">
    <name type="scientific">Hibiscus sabdariffa</name>
    <name type="common">roselle</name>
    <dbReference type="NCBI Taxonomy" id="183260"/>
    <lineage>
        <taxon>Eukaryota</taxon>
        <taxon>Viridiplantae</taxon>
        <taxon>Streptophyta</taxon>
        <taxon>Embryophyta</taxon>
        <taxon>Tracheophyta</taxon>
        <taxon>Spermatophyta</taxon>
        <taxon>Magnoliopsida</taxon>
        <taxon>eudicotyledons</taxon>
        <taxon>Gunneridae</taxon>
        <taxon>Pentapetalae</taxon>
        <taxon>rosids</taxon>
        <taxon>malvids</taxon>
        <taxon>Malvales</taxon>
        <taxon>Malvaceae</taxon>
        <taxon>Malvoideae</taxon>
        <taxon>Hibiscus</taxon>
    </lineage>
</organism>
<evidence type="ECO:0000313" key="2">
    <source>
        <dbReference type="EMBL" id="KAK8579891.1"/>
    </source>
</evidence>
<keyword evidence="3" id="KW-1185">Reference proteome</keyword>
<dbReference type="Proteomes" id="UP001472677">
    <property type="component" value="Unassembled WGS sequence"/>
</dbReference>
<name>A0ABR2FGK1_9ROSI</name>
<keyword evidence="1" id="KW-0812">Transmembrane</keyword>
<proteinExistence type="predicted"/>